<evidence type="ECO:0000313" key="1">
    <source>
        <dbReference type="EMBL" id="KAK2120339.1"/>
    </source>
</evidence>
<protein>
    <submittedName>
        <fullName evidence="1">Uncharacterized protein</fullName>
    </submittedName>
</protein>
<reference evidence="1 2" key="1">
    <citation type="submission" date="2023-05" db="EMBL/GenBank/DDBJ databases">
        <title>B98-5 Cell Line De Novo Hybrid Assembly: An Optical Mapping Approach.</title>
        <authorList>
            <person name="Kananen K."/>
            <person name="Auerbach J.A."/>
            <person name="Kautto E."/>
            <person name="Blachly J.S."/>
        </authorList>
    </citation>
    <scope>NUCLEOTIDE SEQUENCE [LARGE SCALE GENOMIC DNA]</scope>
    <source>
        <strain evidence="1">B95-8</strain>
        <tissue evidence="1">Cell line</tissue>
    </source>
</reference>
<comment type="caution">
    <text evidence="1">The sequence shown here is derived from an EMBL/GenBank/DDBJ whole genome shotgun (WGS) entry which is preliminary data.</text>
</comment>
<accession>A0ABQ9WH79</accession>
<evidence type="ECO:0000313" key="2">
    <source>
        <dbReference type="Proteomes" id="UP001266305"/>
    </source>
</evidence>
<organism evidence="1 2">
    <name type="scientific">Saguinus oedipus</name>
    <name type="common">Cotton-top tamarin</name>
    <name type="synonym">Oedipomidas oedipus</name>
    <dbReference type="NCBI Taxonomy" id="9490"/>
    <lineage>
        <taxon>Eukaryota</taxon>
        <taxon>Metazoa</taxon>
        <taxon>Chordata</taxon>
        <taxon>Craniata</taxon>
        <taxon>Vertebrata</taxon>
        <taxon>Euteleostomi</taxon>
        <taxon>Mammalia</taxon>
        <taxon>Eutheria</taxon>
        <taxon>Euarchontoglires</taxon>
        <taxon>Primates</taxon>
        <taxon>Haplorrhini</taxon>
        <taxon>Platyrrhini</taxon>
        <taxon>Cebidae</taxon>
        <taxon>Callitrichinae</taxon>
        <taxon>Saguinus</taxon>
    </lineage>
</organism>
<gene>
    <name evidence="1" type="ORF">P7K49_001725</name>
</gene>
<dbReference type="Proteomes" id="UP001266305">
    <property type="component" value="Unassembled WGS sequence"/>
</dbReference>
<sequence length="121" mass="13689">MQKAAFEALQVKKDLMHRQIRSQIKLIETELLQLTQLELKRKSLDTETLQVCRAPCPCPPSHAEIPTSCPSQPLAAACQPLGVKGFPRRQRAEFFCGCDTRGHPQLQKTQRRLRLDAVSLL</sequence>
<name>A0ABQ9WH79_SAGOE</name>
<dbReference type="EMBL" id="JASSZA010000001">
    <property type="protein sequence ID" value="KAK2120339.1"/>
    <property type="molecule type" value="Genomic_DNA"/>
</dbReference>
<proteinExistence type="predicted"/>
<keyword evidence="2" id="KW-1185">Reference proteome</keyword>